<dbReference type="InterPro" id="IPR025201">
    <property type="entry name" value="KdpD_TM"/>
</dbReference>
<dbReference type="PROSITE" id="PS50109">
    <property type="entry name" value="HIS_KIN"/>
    <property type="match status" value="1"/>
</dbReference>
<sequence length="915" mass="98500">MFPSDKQRPDPDTLLAQVQAQERRAVRGKLRIYFGASAGVGKTYAMLAAARKLQADGQAVLVGVVETHGRSETAAMLAGLEVLPPKLVEYRGKSIAEFDIDAALERRPPLILMDELAHTNAPGSRHPKRWQDVDELLDAGIDVLSTVNVQHLESLNDVVGGITGIRVGETVPDTVFDDADEVVLVDIPADELLARLKGGKVYQAQQAERASKNFFRKGNLIALRELALRRTADRVEDDVRAYRVEQSINGIWKTGAALLACVGPRPGGEHTVRSAARLAGQLGTEWHAIYVETPTLQRLPAAQREQILNTLKLARDLGATTAVVSGADIAAAAVEYARGNNLSKIVMARGHPTWPWRTPHIKSIARQAPDIDLIEIGEASTEPAPAKPAAAEEPDGEIDNSGRAKRRLLGYGGAAAASLATALAATPLLAYLDLANIAMLFLLVVVLVAVRFGRGPSVLATCVCVACFDFFFVPPRFTFAVSDFQYVITFVVMLAVGLITGHLTAGLRFQARVASHREARSRALYEFARELSGALQTEQIFETTQGFIQRAFRARSVLLLPDDDGRLLPPPTVPGGAKAQLSVLDSGIAQWSFDRAEVAGLGTDTLPASRIFYLPLVAPMRTRGVLAIEPEQRRWILIPEQRQQLDTFAALAAIALERVHYIEVAQNALVNMESERLRNSLLAALSHDLRTPLTSLVGLSESLAGSKPALSEAQLDVAAALHDEALRMSALVSNLLDMARIQSGEIKFNLQWHALEEVVGSALRASGSQLKGHQVGTELPAGLPLVRFDAVLIERVLCNLLENAAKYTPAGSRIVVTAALHGVWLNVMVYDDGPGLPHGREEAIFEKFTRGERESAKPGVGLGLAICRAIVEAHGGSIQAAESPAGGAAFVFTLPLGTPPAMPDLDAERIGNNDE</sequence>
<keyword evidence="7" id="KW-0547">Nucleotide-binding</keyword>
<dbReference type="Gene3D" id="3.30.565.10">
    <property type="entry name" value="Histidine kinase-like ATPase, C-terminal domain"/>
    <property type="match status" value="1"/>
</dbReference>
<keyword evidence="10 15" id="KW-1133">Transmembrane helix</keyword>
<dbReference type="Pfam" id="PF13492">
    <property type="entry name" value="GAF_3"/>
    <property type="match status" value="1"/>
</dbReference>
<comment type="function">
    <text evidence="13">Member of the two-component regulatory system KdpD/KdpE involved in the regulation of the kdp operon. KdpD may function as a membrane-associated protein kinase that phosphorylates KdpE in response to environmental signals.</text>
</comment>
<dbReference type="Pfam" id="PF02518">
    <property type="entry name" value="HATPase_c"/>
    <property type="match status" value="1"/>
</dbReference>
<dbReference type="InterPro" id="IPR036890">
    <property type="entry name" value="HATPase_C_sf"/>
</dbReference>
<dbReference type="PANTHER" id="PTHR45569">
    <property type="entry name" value="SENSOR PROTEIN KDPD"/>
    <property type="match status" value="1"/>
</dbReference>
<dbReference type="STRING" id="758825.SAMN02982985_00219"/>
<dbReference type="SUPFAM" id="SSF52540">
    <property type="entry name" value="P-loop containing nucleoside triphosphate hydrolases"/>
    <property type="match status" value="1"/>
</dbReference>
<feature type="transmembrane region" description="Helical" evidence="15">
    <location>
        <begin position="408"/>
        <end position="425"/>
    </location>
</feature>
<dbReference type="EMBL" id="FOTW01000004">
    <property type="protein sequence ID" value="SFL45406.1"/>
    <property type="molecule type" value="Genomic_DNA"/>
</dbReference>
<dbReference type="InterPro" id="IPR029016">
    <property type="entry name" value="GAF-like_dom_sf"/>
</dbReference>
<evidence type="ECO:0000256" key="6">
    <source>
        <dbReference type="ARBA" id="ARBA00022692"/>
    </source>
</evidence>
<feature type="transmembrane region" description="Helical" evidence="15">
    <location>
        <begin position="431"/>
        <end position="450"/>
    </location>
</feature>
<dbReference type="SMART" id="SM00387">
    <property type="entry name" value="HATPase_c"/>
    <property type="match status" value="1"/>
</dbReference>
<evidence type="ECO:0000256" key="7">
    <source>
        <dbReference type="ARBA" id="ARBA00022741"/>
    </source>
</evidence>
<dbReference type="FunFam" id="3.30.565.10:FF:000042">
    <property type="entry name" value="Two-component sensor histidine kinase KdpD"/>
    <property type="match status" value="1"/>
</dbReference>
<dbReference type="Proteomes" id="UP000199470">
    <property type="component" value="Unassembled WGS sequence"/>
</dbReference>
<dbReference type="AlphaFoldDB" id="A0A1I4HVJ6"/>
<dbReference type="SUPFAM" id="SSF47384">
    <property type="entry name" value="Homodimeric domain of signal transducing histidine kinase"/>
    <property type="match status" value="1"/>
</dbReference>
<keyword evidence="9" id="KW-0067">ATP-binding</keyword>
<keyword evidence="18" id="KW-1185">Reference proteome</keyword>
<dbReference type="Gene3D" id="3.30.450.40">
    <property type="match status" value="1"/>
</dbReference>
<comment type="subcellular location">
    <subcellularLocation>
        <location evidence="2">Membrane</location>
        <topology evidence="2">Multi-pass membrane protein</topology>
    </subcellularLocation>
</comment>
<gene>
    <name evidence="17" type="ORF">SAMN02982985_00219</name>
</gene>
<dbReference type="Pfam" id="PF02702">
    <property type="entry name" value="KdpD"/>
    <property type="match status" value="1"/>
</dbReference>
<dbReference type="SUPFAM" id="SSF55874">
    <property type="entry name" value="ATPase domain of HSP90 chaperone/DNA topoisomerase II/histidine kinase"/>
    <property type="match status" value="1"/>
</dbReference>
<feature type="region of interest" description="Disordered" evidence="14">
    <location>
        <begin position="381"/>
        <end position="400"/>
    </location>
</feature>
<evidence type="ECO:0000313" key="18">
    <source>
        <dbReference type="Proteomes" id="UP000199470"/>
    </source>
</evidence>
<dbReference type="InterPro" id="IPR005467">
    <property type="entry name" value="His_kinase_dom"/>
</dbReference>
<dbReference type="Pfam" id="PF00512">
    <property type="entry name" value="HisKA"/>
    <property type="match status" value="1"/>
</dbReference>
<dbReference type="Gene3D" id="1.10.287.130">
    <property type="match status" value="1"/>
</dbReference>
<evidence type="ECO:0000256" key="11">
    <source>
        <dbReference type="ARBA" id="ARBA00023012"/>
    </source>
</evidence>
<evidence type="ECO:0000256" key="12">
    <source>
        <dbReference type="ARBA" id="ARBA00023136"/>
    </source>
</evidence>
<dbReference type="InterPro" id="IPR003594">
    <property type="entry name" value="HATPase_dom"/>
</dbReference>
<dbReference type="NCBIfam" id="NF007793">
    <property type="entry name" value="PRK10490.1"/>
    <property type="match status" value="1"/>
</dbReference>
<evidence type="ECO:0000256" key="1">
    <source>
        <dbReference type="ARBA" id="ARBA00000085"/>
    </source>
</evidence>
<keyword evidence="8 17" id="KW-0418">Kinase</keyword>
<dbReference type="GO" id="GO:0005886">
    <property type="term" value="C:plasma membrane"/>
    <property type="evidence" value="ECO:0007669"/>
    <property type="project" value="TreeGrafter"/>
</dbReference>
<evidence type="ECO:0000256" key="5">
    <source>
        <dbReference type="ARBA" id="ARBA00022679"/>
    </source>
</evidence>
<evidence type="ECO:0000256" key="8">
    <source>
        <dbReference type="ARBA" id="ARBA00022777"/>
    </source>
</evidence>
<dbReference type="InterPro" id="IPR003852">
    <property type="entry name" value="Sig_transdc_His_kinase_KdpD_N"/>
</dbReference>
<dbReference type="InterPro" id="IPR003018">
    <property type="entry name" value="GAF"/>
</dbReference>
<dbReference type="InterPro" id="IPR036097">
    <property type="entry name" value="HisK_dim/P_sf"/>
</dbReference>
<dbReference type="InterPro" id="IPR004358">
    <property type="entry name" value="Sig_transdc_His_kin-like_C"/>
</dbReference>
<feature type="domain" description="Histidine kinase" evidence="16">
    <location>
        <begin position="684"/>
        <end position="898"/>
    </location>
</feature>
<dbReference type="Gene3D" id="3.40.50.300">
    <property type="entry name" value="P-loop containing nucleotide triphosphate hydrolases"/>
    <property type="match status" value="1"/>
</dbReference>
<keyword evidence="11" id="KW-0902">Two-component regulatory system</keyword>
<dbReference type="CDD" id="cd00075">
    <property type="entry name" value="HATPase"/>
    <property type="match status" value="1"/>
</dbReference>
<dbReference type="InterPro" id="IPR003661">
    <property type="entry name" value="HisK_dim/P_dom"/>
</dbReference>
<dbReference type="CDD" id="cd00082">
    <property type="entry name" value="HisKA"/>
    <property type="match status" value="1"/>
</dbReference>
<evidence type="ECO:0000256" key="4">
    <source>
        <dbReference type="ARBA" id="ARBA00022553"/>
    </source>
</evidence>
<evidence type="ECO:0000256" key="15">
    <source>
        <dbReference type="SAM" id="Phobius"/>
    </source>
</evidence>
<evidence type="ECO:0000256" key="13">
    <source>
        <dbReference type="ARBA" id="ARBA00057300"/>
    </source>
</evidence>
<dbReference type="OrthoDB" id="9806130at2"/>
<evidence type="ECO:0000313" key="17">
    <source>
        <dbReference type="EMBL" id="SFL45406.1"/>
    </source>
</evidence>
<reference evidence="17 18" key="1">
    <citation type="submission" date="2016-10" db="EMBL/GenBank/DDBJ databases">
        <authorList>
            <person name="de Groot N.N."/>
        </authorList>
    </citation>
    <scope>NUCLEOTIDE SEQUENCE [LARGE SCALE GENOMIC DNA]</scope>
    <source>
        <strain evidence="17 18">ATCC 43154</strain>
    </source>
</reference>
<dbReference type="Pfam" id="PF13493">
    <property type="entry name" value="DUF4118"/>
    <property type="match status" value="1"/>
</dbReference>
<dbReference type="InterPro" id="IPR038318">
    <property type="entry name" value="KdpD_sf"/>
</dbReference>
<dbReference type="SUPFAM" id="SSF55781">
    <property type="entry name" value="GAF domain-like"/>
    <property type="match status" value="1"/>
</dbReference>
<evidence type="ECO:0000259" key="16">
    <source>
        <dbReference type="PROSITE" id="PS50109"/>
    </source>
</evidence>
<dbReference type="InterPro" id="IPR052023">
    <property type="entry name" value="Histidine_kinase_KdpD"/>
</dbReference>
<evidence type="ECO:0000256" key="10">
    <source>
        <dbReference type="ARBA" id="ARBA00022989"/>
    </source>
</evidence>
<dbReference type="GO" id="GO:0005524">
    <property type="term" value="F:ATP binding"/>
    <property type="evidence" value="ECO:0007669"/>
    <property type="project" value="UniProtKB-KW"/>
</dbReference>
<dbReference type="PANTHER" id="PTHR45569:SF1">
    <property type="entry name" value="SENSOR PROTEIN KDPD"/>
    <property type="match status" value="1"/>
</dbReference>
<keyword evidence="6 15" id="KW-0812">Transmembrane</keyword>
<evidence type="ECO:0000256" key="3">
    <source>
        <dbReference type="ARBA" id="ARBA00012438"/>
    </source>
</evidence>
<keyword evidence="4" id="KW-0597">Phosphoprotein</keyword>
<keyword evidence="5" id="KW-0808">Transferase</keyword>
<dbReference type="InterPro" id="IPR027417">
    <property type="entry name" value="P-loop_NTPase"/>
</dbReference>
<dbReference type="EC" id="2.7.13.3" evidence="3"/>
<feature type="transmembrane region" description="Helical" evidence="15">
    <location>
        <begin position="486"/>
        <end position="507"/>
    </location>
</feature>
<dbReference type="GO" id="GO:0042802">
    <property type="term" value="F:identical protein binding"/>
    <property type="evidence" value="ECO:0007669"/>
    <property type="project" value="UniProtKB-ARBA"/>
</dbReference>
<dbReference type="SMART" id="SM00388">
    <property type="entry name" value="HisKA"/>
    <property type="match status" value="1"/>
</dbReference>
<dbReference type="PRINTS" id="PR00344">
    <property type="entry name" value="BCTRLSENSOR"/>
</dbReference>
<protein>
    <recommendedName>
        <fullName evidence="3">histidine kinase</fullName>
        <ecNumber evidence="3">2.7.13.3</ecNumber>
    </recommendedName>
</protein>
<evidence type="ECO:0000256" key="9">
    <source>
        <dbReference type="ARBA" id="ARBA00022840"/>
    </source>
</evidence>
<dbReference type="RefSeq" id="WP_093382454.1">
    <property type="nucleotide sequence ID" value="NZ_FOTW01000004.1"/>
</dbReference>
<comment type="catalytic activity">
    <reaction evidence="1">
        <text>ATP + protein L-histidine = ADP + protein N-phospho-L-histidine.</text>
        <dbReference type="EC" id="2.7.13.3"/>
    </reaction>
</comment>
<dbReference type="FunFam" id="3.40.50.300:FF:000483">
    <property type="entry name" value="Sensor histidine kinase KdpD"/>
    <property type="match status" value="1"/>
</dbReference>
<evidence type="ECO:0000256" key="2">
    <source>
        <dbReference type="ARBA" id="ARBA00004141"/>
    </source>
</evidence>
<accession>A0A1I4HVJ6</accession>
<dbReference type="Gene3D" id="1.20.120.620">
    <property type="entry name" value="Backbone structure of the membrane domain of e. Coli histidine kinase receptor kdpd"/>
    <property type="match status" value="1"/>
</dbReference>
<name>A0A1I4HVJ6_9BURK</name>
<proteinExistence type="predicted"/>
<feature type="transmembrane region" description="Helical" evidence="15">
    <location>
        <begin position="457"/>
        <end position="474"/>
    </location>
</feature>
<dbReference type="GO" id="GO:0005737">
    <property type="term" value="C:cytoplasm"/>
    <property type="evidence" value="ECO:0007669"/>
    <property type="project" value="UniProtKB-ARBA"/>
</dbReference>
<organism evidence="17 18">
    <name type="scientific">Rugamonas rubra</name>
    <dbReference type="NCBI Taxonomy" id="758825"/>
    <lineage>
        <taxon>Bacteria</taxon>
        <taxon>Pseudomonadati</taxon>
        <taxon>Pseudomonadota</taxon>
        <taxon>Betaproteobacteria</taxon>
        <taxon>Burkholderiales</taxon>
        <taxon>Oxalobacteraceae</taxon>
        <taxon>Telluria group</taxon>
        <taxon>Rugamonas</taxon>
    </lineage>
</organism>
<feature type="compositionally biased region" description="Low complexity" evidence="14">
    <location>
        <begin position="381"/>
        <end position="391"/>
    </location>
</feature>
<evidence type="ECO:0000256" key="14">
    <source>
        <dbReference type="SAM" id="MobiDB-lite"/>
    </source>
</evidence>
<dbReference type="GO" id="GO:0000155">
    <property type="term" value="F:phosphorelay sensor kinase activity"/>
    <property type="evidence" value="ECO:0007669"/>
    <property type="project" value="InterPro"/>
</dbReference>
<keyword evidence="12 15" id="KW-0472">Membrane</keyword>
<dbReference type="SUPFAM" id="SSF52402">
    <property type="entry name" value="Adenine nucleotide alpha hydrolases-like"/>
    <property type="match status" value="1"/>
</dbReference>